<name>A0ABT0RZ91_9SPHN</name>
<evidence type="ECO:0000256" key="2">
    <source>
        <dbReference type="SAM" id="SignalP"/>
    </source>
</evidence>
<protein>
    <recommendedName>
        <fullName evidence="3">SPOR domain-containing protein</fullName>
    </recommendedName>
</protein>
<dbReference type="SUPFAM" id="SSF48452">
    <property type="entry name" value="TPR-like"/>
    <property type="match status" value="1"/>
</dbReference>
<dbReference type="InterPro" id="IPR011990">
    <property type="entry name" value="TPR-like_helical_dom_sf"/>
</dbReference>
<feature type="compositionally biased region" description="Low complexity" evidence="1">
    <location>
        <begin position="300"/>
        <end position="315"/>
    </location>
</feature>
<dbReference type="RefSeq" id="WP_249830417.1">
    <property type="nucleotide sequence ID" value="NZ_JAMGBE010000001.1"/>
</dbReference>
<dbReference type="PROSITE" id="PS51724">
    <property type="entry name" value="SPOR"/>
    <property type="match status" value="1"/>
</dbReference>
<evidence type="ECO:0000313" key="4">
    <source>
        <dbReference type="EMBL" id="MCL6728924.1"/>
    </source>
</evidence>
<feature type="chain" id="PRO_5046665244" description="SPOR domain-containing protein" evidence="2">
    <location>
        <begin position="24"/>
        <end position="408"/>
    </location>
</feature>
<feature type="signal peptide" evidence="2">
    <location>
        <begin position="1"/>
        <end position="23"/>
    </location>
</feature>
<evidence type="ECO:0000259" key="3">
    <source>
        <dbReference type="PROSITE" id="PS51724"/>
    </source>
</evidence>
<feature type="domain" description="SPOR" evidence="3">
    <location>
        <begin position="317"/>
        <end position="398"/>
    </location>
</feature>
<dbReference type="Gene3D" id="1.25.40.10">
    <property type="entry name" value="Tetratricopeptide repeat domain"/>
    <property type="match status" value="1"/>
</dbReference>
<evidence type="ECO:0000313" key="5">
    <source>
        <dbReference type="Proteomes" id="UP001165342"/>
    </source>
</evidence>
<keyword evidence="2" id="KW-0732">Signal</keyword>
<keyword evidence="5" id="KW-1185">Reference proteome</keyword>
<dbReference type="InterPro" id="IPR007730">
    <property type="entry name" value="SPOR-like_dom"/>
</dbReference>
<sequence>MRRSLVLALACAGAAFSVAPASAQSSYSQYAETPSAALARYVRLLASTPTDFSALIGAGRAALAVGDAQAAAGFFARADEANPRSPLPQAGMGAVSVANGEAQAALPYFARAQQLGAPVAVIGADRGLAYDLLGRQAEAQADYRAALIGSDGAEARRRLALSLAISGKQSEALQTLASLGGDAGARRCRAFILALSGDSNGAMAAFDAAMPGSWSSIAPFLKRLPALPAGQKAAAVNLGIFPDTSDTYAYGGPPPAPSAPSVNYSSADSPALPIDQLLRAPRPAAQATPSWQSAPPAHLASAQIPARAAQARPSPATASEKKLWLQLASGQNADALSGQFRRIKSRNSDLFDGISGYVARSPDRSRLVIGPFRGSSDAQIFQQDLESVGINAFSWTSSESDTIVPLGT</sequence>
<comment type="caution">
    <text evidence="4">The sequence shown here is derived from an EMBL/GenBank/DDBJ whole genome shotgun (WGS) entry which is preliminary data.</text>
</comment>
<feature type="region of interest" description="Disordered" evidence="1">
    <location>
        <begin position="282"/>
        <end position="315"/>
    </location>
</feature>
<dbReference type="EMBL" id="JAMGBE010000001">
    <property type="protein sequence ID" value="MCL6728924.1"/>
    <property type="molecule type" value="Genomic_DNA"/>
</dbReference>
<organism evidence="4 5">
    <name type="scientific">Sphingomonas hankyongi</name>
    <dbReference type="NCBI Taxonomy" id="2908209"/>
    <lineage>
        <taxon>Bacteria</taxon>
        <taxon>Pseudomonadati</taxon>
        <taxon>Pseudomonadota</taxon>
        <taxon>Alphaproteobacteria</taxon>
        <taxon>Sphingomonadales</taxon>
        <taxon>Sphingomonadaceae</taxon>
        <taxon>Sphingomonas</taxon>
    </lineage>
</organism>
<evidence type="ECO:0000256" key="1">
    <source>
        <dbReference type="SAM" id="MobiDB-lite"/>
    </source>
</evidence>
<dbReference type="Proteomes" id="UP001165342">
    <property type="component" value="Unassembled WGS sequence"/>
</dbReference>
<reference evidence="4" key="1">
    <citation type="submission" date="2022-05" db="EMBL/GenBank/DDBJ databases">
        <authorList>
            <person name="Jo J.-H."/>
            <person name="Im W.-T."/>
        </authorList>
    </citation>
    <scope>NUCLEOTIDE SEQUENCE</scope>
    <source>
        <strain evidence="4">SE220</strain>
    </source>
</reference>
<accession>A0ABT0RZ91</accession>
<gene>
    <name evidence="4" type="ORF">LZ538_02505</name>
</gene>
<proteinExistence type="predicted"/>